<dbReference type="GO" id="GO:0008417">
    <property type="term" value="F:fucosyltransferase activity"/>
    <property type="evidence" value="ECO:0007669"/>
    <property type="project" value="InterPro"/>
</dbReference>
<keyword evidence="9 12" id="KW-0333">Golgi apparatus</keyword>
<evidence type="ECO:0000256" key="7">
    <source>
        <dbReference type="ARBA" id="ARBA00022968"/>
    </source>
</evidence>
<keyword evidence="8" id="KW-1133">Transmembrane helix</keyword>
<dbReference type="GO" id="GO:0032580">
    <property type="term" value="C:Golgi cisterna membrane"/>
    <property type="evidence" value="ECO:0007669"/>
    <property type="project" value="UniProtKB-SubCell"/>
</dbReference>
<sequence length="194" mass="22483">MYQRNLQASLNEMSLPKRIYSNVDVINNRNLNACPNWNCKIENGQKSNQRLREYDAIVMHPSEGFNIEYDYKPPPEQYFAFFSQESPVNTGKLLEPRTFNFSLNFRRDSPVSSPYGYAVKLAPKSRKFGTVIDERIISGKSHPITWFVSNSKTESRRELLVDELKKHIKIDIYGTHGSLICPRNSECEDLLDTK</sequence>
<keyword evidence="10" id="KW-0472">Membrane</keyword>
<gene>
    <name evidence="15" type="ORF">DME_LOCUS610</name>
</gene>
<dbReference type="Pfam" id="PF00852">
    <property type="entry name" value="Glyco_transf_10"/>
    <property type="match status" value="1"/>
</dbReference>
<dbReference type="InterPro" id="IPR055270">
    <property type="entry name" value="Glyco_tran_10_C"/>
</dbReference>
<protein>
    <recommendedName>
        <fullName evidence="12">Fucosyltransferase</fullName>
        <ecNumber evidence="12">2.4.1.-</ecNumber>
    </recommendedName>
</protein>
<evidence type="ECO:0000313" key="16">
    <source>
        <dbReference type="Proteomes" id="UP000038040"/>
    </source>
</evidence>
<evidence type="ECO:0000313" key="15">
    <source>
        <dbReference type="EMBL" id="VDN50637.1"/>
    </source>
</evidence>
<dbReference type="PANTHER" id="PTHR48438:SF1">
    <property type="entry name" value="ALPHA-(1,3)-FUCOSYLTRANSFERASE C-RELATED"/>
    <property type="match status" value="1"/>
</dbReference>
<comment type="pathway">
    <text evidence="2">Protein modification; protein glycosylation.</text>
</comment>
<dbReference type="Gene3D" id="3.40.50.11660">
    <property type="entry name" value="Glycosyl transferase family 10, C-terminal domain"/>
    <property type="match status" value="1"/>
</dbReference>
<dbReference type="STRING" id="318479.A0A0N4UDS9"/>
<evidence type="ECO:0000256" key="10">
    <source>
        <dbReference type="ARBA" id="ARBA00023136"/>
    </source>
</evidence>
<evidence type="ECO:0000256" key="6">
    <source>
        <dbReference type="ARBA" id="ARBA00022692"/>
    </source>
</evidence>
<organism evidence="16 18">
    <name type="scientific">Dracunculus medinensis</name>
    <name type="common">Guinea worm</name>
    <dbReference type="NCBI Taxonomy" id="318479"/>
    <lineage>
        <taxon>Eukaryota</taxon>
        <taxon>Metazoa</taxon>
        <taxon>Ecdysozoa</taxon>
        <taxon>Nematoda</taxon>
        <taxon>Chromadorea</taxon>
        <taxon>Rhabditida</taxon>
        <taxon>Spirurina</taxon>
        <taxon>Dracunculoidea</taxon>
        <taxon>Dracunculidae</taxon>
        <taxon>Dracunculus</taxon>
    </lineage>
</organism>
<feature type="domain" description="Fucosyltransferase N-terminal" evidence="14">
    <location>
        <begin position="29"/>
        <end position="116"/>
    </location>
</feature>
<evidence type="ECO:0000259" key="14">
    <source>
        <dbReference type="Pfam" id="PF17039"/>
    </source>
</evidence>
<evidence type="ECO:0000256" key="3">
    <source>
        <dbReference type="ARBA" id="ARBA00008919"/>
    </source>
</evidence>
<reference evidence="15 17" key="2">
    <citation type="submission" date="2018-11" db="EMBL/GenBank/DDBJ databases">
        <authorList>
            <consortium name="Pathogen Informatics"/>
        </authorList>
    </citation>
    <scope>NUCLEOTIDE SEQUENCE [LARGE SCALE GENOMIC DNA]</scope>
</reference>
<dbReference type="Pfam" id="PF17039">
    <property type="entry name" value="Glyco_tran_10_N"/>
    <property type="match status" value="1"/>
</dbReference>
<dbReference type="InterPro" id="IPR001503">
    <property type="entry name" value="Glyco_trans_10"/>
</dbReference>
<dbReference type="WBParaSite" id="DME_0000550401-mRNA-1">
    <property type="protein sequence ID" value="DME_0000550401-mRNA-1"/>
    <property type="gene ID" value="DME_0000550401"/>
</dbReference>
<dbReference type="OrthoDB" id="427096at2759"/>
<dbReference type="SUPFAM" id="SSF53756">
    <property type="entry name" value="UDP-Glycosyltransferase/glycogen phosphorylase"/>
    <property type="match status" value="1"/>
</dbReference>
<dbReference type="Proteomes" id="UP000038040">
    <property type="component" value="Unplaced"/>
</dbReference>
<keyword evidence="11" id="KW-0325">Glycoprotein</keyword>
<feature type="domain" description="Fucosyltransferase C-terminal" evidence="13">
    <location>
        <begin position="138"/>
        <end position="180"/>
    </location>
</feature>
<keyword evidence="5 12" id="KW-0808">Transferase</keyword>
<proteinExistence type="inferred from homology"/>
<keyword evidence="4 12" id="KW-0328">Glycosyltransferase</keyword>
<comment type="similarity">
    <text evidence="3 12">Belongs to the glycosyltransferase 10 family.</text>
</comment>
<evidence type="ECO:0000313" key="18">
    <source>
        <dbReference type="WBParaSite" id="DME_0000550401-mRNA-1"/>
    </source>
</evidence>
<dbReference type="AlphaFoldDB" id="A0A0N4UDS9"/>
<keyword evidence="7" id="KW-0735">Signal-anchor</keyword>
<dbReference type="EMBL" id="UYYG01000005">
    <property type="protein sequence ID" value="VDN50637.1"/>
    <property type="molecule type" value="Genomic_DNA"/>
</dbReference>
<evidence type="ECO:0000256" key="8">
    <source>
        <dbReference type="ARBA" id="ARBA00022989"/>
    </source>
</evidence>
<evidence type="ECO:0000256" key="12">
    <source>
        <dbReference type="RuleBase" id="RU003832"/>
    </source>
</evidence>
<dbReference type="Proteomes" id="UP000274756">
    <property type="component" value="Unassembled WGS sequence"/>
</dbReference>
<evidence type="ECO:0000256" key="11">
    <source>
        <dbReference type="ARBA" id="ARBA00023180"/>
    </source>
</evidence>
<dbReference type="EC" id="2.4.1.-" evidence="12"/>
<keyword evidence="6 12" id="KW-0812">Transmembrane</keyword>
<comment type="subcellular location">
    <subcellularLocation>
        <location evidence="1 12">Golgi apparatus</location>
        <location evidence="1 12">Golgi stack membrane</location>
        <topology evidence="1 12">Single-pass type II membrane protein</topology>
    </subcellularLocation>
</comment>
<accession>A0A0N4UDS9</accession>
<name>A0A0N4UDS9_DRAME</name>
<evidence type="ECO:0000256" key="5">
    <source>
        <dbReference type="ARBA" id="ARBA00022679"/>
    </source>
</evidence>
<evidence type="ECO:0000256" key="9">
    <source>
        <dbReference type="ARBA" id="ARBA00023034"/>
    </source>
</evidence>
<dbReference type="InterPro" id="IPR038577">
    <property type="entry name" value="GT10-like_C_sf"/>
</dbReference>
<evidence type="ECO:0000259" key="13">
    <source>
        <dbReference type="Pfam" id="PF00852"/>
    </source>
</evidence>
<reference evidence="18" key="1">
    <citation type="submission" date="2017-02" db="UniProtKB">
        <authorList>
            <consortium name="WormBaseParasite"/>
        </authorList>
    </citation>
    <scope>IDENTIFICATION</scope>
</reference>
<evidence type="ECO:0000256" key="4">
    <source>
        <dbReference type="ARBA" id="ARBA00022676"/>
    </source>
</evidence>
<dbReference type="InterPro" id="IPR031481">
    <property type="entry name" value="Glyco_tran_10_N"/>
</dbReference>
<dbReference type="UniPathway" id="UPA00378"/>
<evidence type="ECO:0000256" key="2">
    <source>
        <dbReference type="ARBA" id="ARBA00004922"/>
    </source>
</evidence>
<evidence type="ECO:0000256" key="1">
    <source>
        <dbReference type="ARBA" id="ARBA00004447"/>
    </source>
</evidence>
<keyword evidence="17" id="KW-1185">Reference proteome</keyword>
<evidence type="ECO:0000313" key="17">
    <source>
        <dbReference type="Proteomes" id="UP000274756"/>
    </source>
</evidence>
<dbReference type="PANTHER" id="PTHR48438">
    <property type="entry name" value="ALPHA-(1,3)-FUCOSYLTRANSFERASE C-RELATED"/>
    <property type="match status" value="1"/>
</dbReference>